<dbReference type="CDD" id="cd06558">
    <property type="entry name" value="crotonase-like"/>
    <property type="match status" value="1"/>
</dbReference>
<dbReference type="PROSITE" id="PS00166">
    <property type="entry name" value="ENOYL_COA_HYDRATASE"/>
    <property type="match status" value="1"/>
</dbReference>
<proteinExistence type="inferred from homology"/>
<evidence type="ECO:0000313" key="2">
    <source>
        <dbReference type="EMBL" id="SVA67094.1"/>
    </source>
</evidence>
<gene>
    <name evidence="2" type="ORF">METZ01_LOCUS119948</name>
</gene>
<feature type="non-terminal residue" evidence="2">
    <location>
        <position position="169"/>
    </location>
</feature>
<dbReference type="PANTHER" id="PTHR43802:SF1">
    <property type="entry name" value="IP11341P-RELATED"/>
    <property type="match status" value="1"/>
</dbReference>
<evidence type="ECO:0000256" key="1">
    <source>
        <dbReference type="ARBA" id="ARBA00005254"/>
    </source>
</evidence>
<name>A0A381XQP7_9ZZZZ</name>
<reference evidence="2" key="1">
    <citation type="submission" date="2018-05" db="EMBL/GenBank/DDBJ databases">
        <authorList>
            <person name="Lanie J.A."/>
            <person name="Ng W.-L."/>
            <person name="Kazmierczak K.M."/>
            <person name="Andrzejewski T.M."/>
            <person name="Davidsen T.M."/>
            <person name="Wayne K.J."/>
            <person name="Tettelin H."/>
            <person name="Glass J.I."/>
            <person name="Rusch D."/>
            <person name="Podicherti R."/>
            <person name="Tsui H.-C.T."/>
            <person name="Winkler M.E."/>
        </authorList>
    </citation>
    <scope>NUCLEOTIDE SEQUENCE</scope>
</reference>
<comment type="similarity">
    <text evidence="1">Belongs to the enoyl-CoA hydratase/isomerase family.</text>
</comment>
<dbReference type="EMBL" id="UINC01016038">
    <property type="protein sequence ID" value="SVA67094.1"/>
    <property type="molecule type" value="Genomic_DNA"/>
</dbReference>
<dbReference type="Gene3D" id="3.90.226.10">
    <property type="entry name" value="2-enoyl-CoA Hydratase, Chain A, domain 1"/>
    <property type="match status" value="1"/>
</dbReference>
<protein>
    <recommendedName>
        <fullName evidence="3">Enoyl-CoA hydratase</fullName>
    </recommendedName>
</protein>
<evidence type="ECO:0008006" key="3">
    <source>
        <dbReference type="Google" id="ProtNLM"/>
    </source>
</evidence>
<dbReference type="InterPro" id="IPR029045">
    <property type="entry name" value="ClpP/crotonase-like_dom_sf"/>
</dbReference>
<dbReference type="PANTHER" id="PTHR43802">
    <property type="entry name" value="ENOYL-COA HYDRATASE"/>
    <property type="match status" value="1"/>
</dbReference>
<organism evidence="2">
    <name type="scientific">marine metagenome</name>
    <dbReference type="NCBI Taxonomy" id="408172"/>
    <lineage>
        <taxon>unclassified sequences</taxon>
        <taxon>metagenomes</taxon>
        <taxon>ecological metagenomes</taxon>
    </lineage>
</organism>
<sequence length="169" mass="18733">MKDYNEISIHIEDYVAKIEIHRPPNNFFDFVLIGEIADAFHELDELDECRCIILCSEGKHFCAGANFYGEKNLQNDIDPISKLYKEAVRLFRNKKPVIAAIQGGAIGGGLGVALAADFRIGCSEARFSANFSRLAFHQGFGTTITLPRVVGQQNAALMLLTGRRIKGEE</sequence>
<dbReference type="InterPro" id="IPR001753">
    <property type="entry name" value="Enoyl-CoA_hydra/iso"/>
</dbReference>
<dbReference type="Pfam" id="PF00378">
    <property type="entry name" value="ECH_1"/>
    <property type="match status" value="1"/>
</dbReference>
<dbReference type="GO" id="GO:0003824">
    <property type="term" value="F:catalytic activity"/>
    <property type="evidence" value="ECO:0007669"/>
    <property type="project" value="InterPro"/>
</dbReference>
<dbReference type="InterPro" id="IPR018376">
    <property type="entry name" value="Enoyl-CoA_hyd/isom_CS"/>
</dbReference>
<dbReference type="AlphaFoldDB" id="A0A381XQP7"/>
<accession>A0A381XQP7</accession>
<dbReference type="SUPFAM" id="SSF52096">
    <property type="entry name" value="ClpP/crotonase"/>
    <property type="match status" value="1"/>
</dbReference>